<dbReference type="KEGG" id="cle:Clole_3053"/>
<dbReference type="STRING" id="642492.Clole_3053"/>
<dbReference type="PANTHER" id="PTHR32332">
    <property type="entry name" value="2-NITROPROPANE DIOXYGENASE"/>
    <property type="match status" value="1"/>
</dbReference>
<dbReference type="CDD" id="cd04730">
    <property type="entry name" value="NPD_like"/>
    <property type="match status" value="1"/>
</dbReference>
<sequence>MKTICDLLGISYPIIQGGMAWVATHSIAAAVSEAGGLGIIAAGHAPSDWLRAEIRACKALTNKPFGVNIMLLSPYVDEVAQVVAEEGVSMVTTGAGNPGKYMELWKSAGIKVIPVVPSVALAKRMEKCGADAVIAEGGESGGHIGELSTMALVPQVVDAVDIPVTAAGGIGDGRGIAAAFMLGAQGVQMGTRFLVAKECDIPDSYKQRVLKASDIDAVVTGRSTGHPVRSLRNQLTREFAQLEKSGATPEELDKFGTGALRRAAVEGDVMRGSVLAGQISGMITKEQTAKEMVEELILELNQVLADKIEGLETMVSQIKNK</sequence>
<keyword evidence="7" id="KW-1185">Reference proteome</keyword>
<dbReference type="NCBIfam" id="TIGR03151">
    <property type="entry name" value="enACPred_II"/>
    <property type="match status" value="1"/>
</dbReference>
<dbReference type="Pfam" id="PF03060">
    <property type="entry name" value="NMO"/>
    <property type="match status" value="1"/>
</dbReference>
<gene>
    <name evidence="6" type="ordered locus">Clole_3053</name>
</gene>
<dbReference type="InterPro" id="IPR013785">
    <property type="entry name" value="Aldolase_TIM"/>
</dbReference>
<dbReference type="Gene3D" id="3.20.20.70">
    <property type="entry name" value="Aldolase class I"/>
    <property type="match status" value="1"/>
</dbReference>
<dbReference type="SUPFAM" id="SSF51412">
    <property type="entry name" value="Inosine monophosphate dehydrogenase (IMPDH)"/>
    <property type="match status" value="1"/>
</dbReference>
<evidence type="ECO:0000256" key="4">
    <source>
        <dbReference type="ARBA" id="ARBA00022643"/>
    </source>
</evidence>
<dbReference type="HOGENOM" id="CLU_038732_1_1_9"/>
<name>F2JNH3_CELLD</name>
<dbReference type="PANTHER" id="PTHR32332:SF20">
    <property type="entry name" value="2-NITROPROPANE DIOXYGENASE-LIKE PROTEIN"/>
    <property type="match status" value="1"/>
</dbReference>
<dbReference type="EMBL" id="CP002582">
    <property type="protein sequence ID" value="ADZ84749.1"/>
    <property type="molecule type" value="Genomic_DNA"/>
</dbReference>
<dbReference type="AlphaFoldDB" id="F2JNH3"/>
<evidence type="ECO:0000313" key="6">
    <source>
        <dbReference type="EMBL" id="ADZ84749.1"/>
    </source>
</evidence>
<dbReference type="InterPro" id="IPR017569">
    <property type="entry name" value="Enoyl_ACP_red-II_put"/>
</dbReference>
<accession>F2JNH3</accession>
<reference evidence="6 7" key="1">
    <citation type="journal article" date="2011" name="J. Bacteriol.">
        <title>Complete genome sequence of the cellulose-degrading bacterium Cellulosilyticum lentocellum.</title>
        <authorList>
            <consortium name="US DOE Joint Genome Institute"/>
            <person name="Miller D.A."/>
            <person name="Suen G."/>
            <person name="Bruce D."/>
            <person name="Copeland A."/>
            <person name="Cheng J.F."/>
            <person name="Detter C."/>
            <person name="Goodwin L.A."/>
            <person name="Han C.S."/>
            <person name="Hauser L.J."/>
            <person name="Land M.L."/>
            <person name="Lapidus A."/>
            <person name="Lucas S."/>
            <person name="Meincke L."/>
            <person name="Pitluck S."/>
            <person name="Tapia R."/>
            <person name="Teshima H."/>
            <person name="Woyke T."/>
            <person name="Fox B.G."/>
            <person name="Angert E.R."/>
            <person name="Currie C.R."/>
        </authorList>
    </citation>
    <scope>NUCLEOTIDE SEQUENCE [LARGE SCALE GENOMIC DNA]</scope>
    <source>
        <strain evidence="7">ATCC 49066 / DSM 5427 / NCIMB 11756 / RHM5</strain>
    </source>
</reference>
<dbReference type="eggNOG" id="COG2070">
    <property type="taxonomic scope" value="Bacteria"/>
</dbReference>
<evidence type="ECO:0000256" key="1">
    <source>
        <dbReference type="ARBA" id="ARBA00003535"/>
    </source>
</evidence>
<evidence type="ECO:0000256" key="3">
    <source>
        <dbReference type="ARBA" id="ARBA00022630"/>
    </source>
</evidence>
<keyword evidence="5" id="KW-0560">Oxidoreductase</keyword>
<dbReference type="InterPro" id="IPR004136">
    <property type="entry name" value="NMO"/>
</dbReference>
<organism evidence="6 7">
    <name type="scientific">Cellulosilyticum lentocellum (strain ATCC 49066 / DSM 5427 / NCIMB 11756 / RHM5)</name>
    <name type="common">Clostridium lentocellum</name>
    <dbReference type="NCBI Taxonomy" id="642492"/>
    <lineage>
        <taxon>Bacteria</taxon>
        <taxon>Bacillati</taxon>
        <taxon>Bacillota</taxon>
        <taxon>Clostridia</taxon>
        <taxon>Lachnospirales</taxon>
        <taxon>Cellulosilyticaceae</taxon>
        <taxon>Cellulosilyticum</taxon>
    </lineage>
</organism>
<evidence type="ECO:0000256" key="5">
    <source>
        <dbReference type="ARBA" id="ARBA00023002"/>
    </source>
</evidence>
<protein>
    <recommendedName>
        <fullName evidence="2">Probable nitronate monooxygenase</fullName>
    </recommendedName>
</protein>
<keyword evidence="3" id="KW-0285">Flavoprotein</keyword>
<evidence type="ECO:0000313" key="7">
    <source>
        <dbReference type="Proteomes" id="UP000008467"/>
    </source>
</evidence>
<proteinExistence type="predicted"/>
<dbReference type="GO" id="GO:0018580">
    <property type="term" value="F:nitronate monooxygenase activity"/>
    <property type="evidence" value="ECO:0007669"/>
    <property type="project" value="InterPro"/>
</dbReference>
<dbReference type="Proteomes" id="UP000008467">
    <property type="component" value="Chromosome"/>
</dbReference>
<keyword evidence="4" id="KW-0288">FMN</keyword>
<evidence type="ECO:0000256" key="2">
    <source>
        <dbReference type="ARBA" id="ARBA00013457"/>
    </source>
</evidence>
<dbReference type="RefSeq" id="WP_013658028.1">
    <property type="nucleotide sequence ID" value="NC_015275.1"/>
</dbReference>
<comment type="function">
    <text evidence="1">Nitronate monooxygenase that uses molecular oxygen to catalyze the oxidative denitrification of alkyl nitronates. Acts on propionate 3-nitronate (P3N), the presumed physiological substrate. Probably functions in the detoxification of P3N, a metabolic poison produced by plants and fungi as a defense mechanism.</text>
</comment>